<evidence type="ECO:0000313" key="2">
    <source>
        <dbReference type="Proteomes" id="UP000239867"/>
    </source>
</evidence>
<gene>
    <name evidence="1" type="ORF">CAY53_06655</name>
</gene>
<reference evidence="1 2" key="1">
    <citation type="journal article" date="2018" name="MBio">
        <title>Insights into the evolution of host association through the isolation and characterization of a novel human periodontal pathobiont, Desulfobulbus oralis.</title>
        <authorList>
            <person name="Cross K.L."/>
            <person name="Chirania P."/>
            <person name="Xiong W."/>
            <person name="Beall C.J."/>
            <person name="Elkins J.G."/>
            <person name="Giannone R.J."/>
            <person name="Griffen A.L."/>
            <person name="Guss A.M."/>
            <person name="Hettich R.L."/>
            <person name="Joshi S.S."/>
            <person name="Mokrzan E.M."/>
            <person name="Martin R.K."/>
            <person name="Zhulin I.B."/>
            <person name="Leys E.J."/>
            <person name="Podar M."/>
        </authorList>
    </citation>
    <scope>NUCLEOTIDE SEQUENCE [LARGE SCALE GENOMIC DNA]</scope>
    <source>
        <strain evidence="1 2">ORNL</strain>
    </source>
</reference>
<dbReference type="Proteomes" id="UP000239867">
    <property type="component" value="Chromosome"/>
</dbReference>
<dbReference type="AlphaFoldDB" id="A0A2L1GNF0"/>
<sequence>MRIAELINKARSKGLKHSARLLFQICVFSHWKLYLLERPLAQVSVEVRQPLHLARIEPDNLKLFEKYLSHYIPSIRVFLQQGSHPQVCVNEHQDAYLMFWVHEGGDYYDRQLYKCRIPVPENCIYQFAGELAKEYRPSRHVIYLLQQVWNQYCERGFTRTRSLVNANNPRALRIHQKLGFAETGTVIHVYRLFGVFSFARYEISSENNLNVQPSASAEPGEHP</sequence>
<proteinExistence type="predicted"/>
<dbReference type="InterPro" id="IPR016181">
    <property type="entry name" value="Acyl_CoA_acyltransferase"/>
</dbReference>
<name>A0A2L1GNF0_9BACT</name>
<dbReference type="OrthoDB" id="118633at2"/>
<keyword evidence="2" id="KW-1185">Reference proteome</keyword>
<accession>A0A2L1GNF0</accession>
<dbReference type="RefSeq" id="WP_104936469.1">
    <property type="nucleotide sequence ID" value="NZ_CP021255.1"/>
</dbReference>
<evidence type="ECO:0000313" key="1">
    <source>
        <dbReference type="EMBL" id="AVD71199.1"/>
    </source>
</evidence>
<protein>
    <recommendedName>
        <fullName evidence="3">N-acetyltransferase domain-containing protein</fullName>
    </recommendedName>
</protein>
<evidence type="ECO:0008006" key="3">
    <source>
        <dbReference type="Google" id="ProtNLM"/>
    </source>
</evidence>
<dbReference type="Gene3D" id="3.40.630.30">
    <property type="match status" value="1"/>
</dbReference>
<dbReference type="SUPFAM" id="SSF55729">
    <property type="entry name" value="Acyl-CoA N-acyltransferases (Nat)"/>
    <property type="match status" value="1"/>
</dbReference>
<dbReference type="EMBL" id="CP021255">
    <property type="protein sequence ID" value="AVD71199.1"/>
    <property type="molecule type" value="Genomic_DNA"/>
</dbReference>
<dbReference type="KEGG" id="deo:CAY53_06655"/>
<organism evidence="1 2">
    <name type="scientific">Desulfobulbus oralis</name>
    <dbReference type="NCBI Taxonomy" id="1986146"/>
    <lineage>
        <taxon>Bacteria</taxon>
        <taxon>Pseudomonadati</taxon>
        <taxon>Thermodesulfobacteriota</taxon>
        <taxon>Desulfobulbia</taxon>
        <taxon>Desulfobulbales</taxon>
        <taxon>Desulfobulbaceae</taxon>
        <taxon>Desulfobulbus</taxon>
    </lineage>
</organism>